<dbReference type="InterPro" id="IPR031341">
    <property type="entry name" value="Methyltr_RsmF_N"/>
</dbReference>
<keyword evidence="6 7" id="KW-0694">RNA-binding</keyword>
<evidence type="ECO:0000313" key="9">
    <source>
        <dbReference type="EMBL" id="MCD4837442.1"/>
    </source>
</evidence>
<sequence length="459" mass="52352">MEMELPKDFRDKMRDLLKYEYENFIKSYEDHKAQGLRVNTLKIDMEVFQKMSPFHLDKIPWVKEGFYYGATDRPGKHPYHEAGLYYIQEPSAMAAGELVDPQPGERVLDLCAAPGGKTTHMAVRMQQQGFLLTNEIHPARAKILSQNVERMGITNAVVTNETPARLAERFSGYFDRILVDAPCSGEGMFRKDPDACAEWSIENVAVCAGRQMDILEHAGTMLRPGGRLVYSTCTFSPEENEGVISQFLKKNPNFEVEDIQVFEGFGRGRRDWVPDGVADLEKTIRIWPHHVQGEGHYIAVLRKIDGAEQGKWKGPKVFTDKKTLKRYFQFAEENLREAPTGEFLLFGEQLYLLPEGMLSLENLKIVRPGWHLGTIKKNRFEPSHAMALALKGEQVKNTWNLPVDSRDIMAFLKGESLEAEGPKGWYLVEVDGYSIGWGKLSDRTLKNHYPKGLRWTGNY</sequence>
<dbReference type="PROSITE" id="PS51686">
    <property type="entry name" value="SAM_MT_RSMB_NOP"/>
    <property type="match status" value="1"/>
</dbReference>
<protein>
    <submittedName>
        <fullName evidence="9">RsmF rRNA methyltransferase first C-terminal domain-containing protein</fullName>
    </submittedName>
</protein>
<dbReference type="Gene3D" id="3.30.70.1170">
    <property type="entry name" value="Sun protein, domain 3"/>
    <property type="match status" value="1"/>
</dbReference>
<feature type="binding site" evidence="7">
    <location>
        <begin position="111"/>
        <end position="117"/>
    </location>
    <ligand>
        <name>S-adenosyl-L-methionine</name>
        <dbReference type="ChEBI" id="CHEBI:59789"/>
    </ligand>
</feature>
<evidence type="ECO:0000259" key="8">
    <source>
        <dbReference type="PROSITE" id="PS51686"/>
    </source>
</evidence>
<dbReference type="CDD" id="cd02440">
    <property type="entry name" value="AdoMet_MTases"/>
    <property type="match status" value="1"/>
</dbReference>
<dbReference type="PANTHER" id="PTHR22807">
    <property type="entry name" value="NOP2 YEAST -RELATED NOL1/NOP2/FMU SUN DOMAIN-CONTAINING"/>
    <property type="match status" value="1"/>
</dbReference>
<gene>
    <name evidence="9" type="ORF">LRS37_00865</name>
</gene>
<dbReference type="Pfam" id="PF17126">
    <property type="entry name" value="RsmF_methylt_CI"/>
    <property type="match status" value="1"/>
</dbReference>
<keyword evidence="4 7" id="KW-0808">Transferase</keyword>
<dbReference type="GO" id="GO:0032259">
    <property type="term" value="P:methylation"/>
    <property type="evidence" value="ECO:0007669"/>
    <property type="project" value="UniProtKB-KW"/>
</dbReference>
<keyword evidence="5 7" id="KW-0949">S-adenosyl-L-methionine</keyword>
<dbReference type="InterPro" id="IPR011023">
    <property type="entry name" value="Nop2p"/>
</dbReference>
<feature type="domain" description="SAM-dependent MTase RsmB/NOP-type" evidence="8">
    <location>
        <begin position="24"/>
        <end position="304"/>
    </location>
</feature>
<dbReference type="EMBL" id="JAJODE010000002">
    <property type="protein sequence ID" value="MCD4837442.1"/>
    <property type="molecule type" value="Genomic_DNA"/>
</dbReference>
<dbReference type="NCBIfam" id="TIGR00446">
    <property type="entry name" value="nop2p"/>
    <property type="match status" value="1"/>
</dbReference>
<dbReference type="SUPFAM" id="SSF53335">
    <property type="entry name" value="S-adenosyl-L-methionine-dependent methyltransferases"/>
    <property type="match status" value="1"/>
</dbReference>
<dbReference type="PROSITE" id="PS01153">
    <property type="entry name" value="NOL1_NOP2_SUN"/>
    <property type="match status" value="1"/>
</dbReference>
<accession>A0ABS8QDT5</accession>
<dbReference type="Gene3D" id="3.40.50.150">
    <property type="entry name" value="Vaccinia Virus protein VP39"/>
    <property type="match status" value="1"/>
</dbReference>
<dbReference type="GO" id="GO:0008168">
    <property type="term" value="F:methyltransferase activity"/>
    <property type="evidence" value="ECO:0007669"/>
    <property type="project" value="UniProtKB-KW"/>
</dbReference>
<evidence type="ECO:0000256" key="3">
    <source>
        <dbReference type="ARBA" id="ARBA00022603"/>
    </source>
</evidence>
<feature type="binding site" evidence="7">
    <location>
        <position position="180"/>
    </location>
    <ligand>
        <name>S-adenosyl-L-methionine</name>
        <dbReference type="ChEBI" id="CHEBI:59789"/>
    </ligand>
</feature>
<dbReference type="InterPro" id="IPR023267">
    <property type="entry name" value="RCMT"/>
</dbReference>
<name>A0ABS8QDT5_9BACI</name>
<feature type="active site" description="Nucleophile" evidence="7">
    <location>
        <position position="233"/>
    </location>
</feature>
<evidence type="ECO:0000313" key="10">
    <source>
        <dbReference type="Proteomes" id="UP001162836"/>
    </source>
</evidence>
<reference evidence="9 10" key="1">
    <citation type="journal article" date="2023" name="Antonie Van Leeuwenhoek">
        <title>Unveiling the genomic potential of a novel thermostable glycoside hydrolases producing Neobacillus sedimentimangrovi UE25.</title>
        <authorList>
            <person name="Ejaz U."/>
            <person name="Saleem F."/>
            <person name="Rashid R."/>
            <person name="Hasan K.A."/>
            <person name="Syed M.N."/>
            <person name="Sohail M."/>
        </authorList>
    </citation>
    <scope>NUCLEOTIDE SEQUENCE [LARGE SCALE GENOMIC DNA]</scope>
    <source>
        <strain evidence="9 10">UE25</strain>
    </source>
</reference>
<organism evidence="9 10">
    <name type="scientific">Neobacillus sedimentimangrovi</name>
    <dbReference type="NCBI Taxonomy" id="2699460"/>
    <lineage>
        <taxon>Bacteria</taxon>
        <taxon>Bacillati</taxon>
        <taxon>Bacillota</taxon>
        <taxon>Bacilli</taxon>
        <taxon>Bacillales</taxon>
        <taxon>Bacillaceae</taxon>
        <taxon>Neobacillus</taxon>
    </lineage>
</organism>
<dbReference type="InterPro" id="IPR027391">
    <property type="entry name" value="Nol1_Nop2_Fmu_2"/>
</dbReference>
<dbReference type="Pfam" id="PF17125">
    <property type="entry name" value="Methyltr_RsmF_N"/>
    <property type="match status" value="1"/>
</dbReference>
<evidence type="ECO:0000256" key="4">
    <source>
        <dbReference type="ARBA" id="ARBA00022679"/>
    </source>
</evidence>
<keyword evidence="2" id="KW-0963">Cytoplasm</keyword>
<keyword evidence="10" id="KW-1185">Reference proteome</keyword>
<comment type="caution">
    <text evidence="7">Lacks conserved residue(s) required for the propagation of feature annotation.</text>
</comment>
<dbReference type="PRINTS" id="PR02008">
    <property type="entry name" value="RCMTFAMILY"/>
</dbReference>
<evidence type="ECO:0000256" key="7">
    <source>
        <dbReference type="PROSITE-ProRule" id="PRU01023"/>
    </source>
</evidence>
<evidence type="ECO:0000256" key="1">
    <source>
        <dbReference type="ARBA" id="ARBA00007494"/>
    </source>
</evidence>
<dbReference type="CDD" id="cd21147">
    <property type="entry name" value="RsmF_methylt_CTD1"/>
    <property type="match status" value="1"/>
</dbReference>
<evidence type="ECO:0000256" key="2">
    <source>
        <dbReference type="ARBA" id="ARBA00022490"/>
    </source>
</evidence>
<dbReference type="InterPro" id="IPR001678">
    <property type="entry name" value="MeTrfase_RsmB-F_NOP2_dom"/>
</dbReference>
<dbReference type="Pfam" id="PF01189">
    <property type="entry name" value="Methyltr_RsmB-F"/>
    <property type="match status" value="1"/>
</dbReference>
<comment type="similarity">
    <text evidence="1 7">Belongs to the class I-like SAM-binding methyltransferase superfamily. RsmB/NOP family.</text>
</comment>
<comment type="caution">
    <text evidence="9">The sequence shown here is derived from an EMBL/GenBank/DDBJ whole genome shotgun (WGS) entry which is preliminary data.</text>
</comment>
<dbReference type="InterPro" id="IPR031340">
    <property type="entry name" value="RsmF_methylt_CI"/>
</dbReference>
<dbReference type="PANTHER" id="PTHR22807:SF30">
    <property type="entry name" value="28S RRNA (CYTOSINE(4447)-C(5))-METHYLTRANSFERASE-RELATED"/>
    <property type="match status" value="1"/>
</dbReference>
<dbReference type="Gene3D" id="2.30.130.60">
    <property type="match status" value="1"/>
</dbReference>
<dbReference type="InterPro" id="IPR029063">
    <property type="entry name" value="SAM-dependent_MTases_sf"/>
</dbReference>
<dbReference type="InterPro" id="IPR018314">
    <property type="entry name" value="RsmB/NOL1/NOP2-like_CS"/>
</dbReference>
<evidence type="ECO:0000256" key="5">
    <source>
        <dbReference type="ARBA" id="ARBA00022691"/>
    </source>
</evidence>
<keyword evidence="3 7" id="KW-0489">Methyltransferase</keyword>
<dbReference type="Proteomes" id="UP001162836">
    <property type="component" value="Unassembled WGS sequence"/>
</dbReference>
<dbReference type="InterPro" id="IPR049560">
    <property type="entry name" value="MeTrfase_RsmB-F_NOP2_cat"/>
</dbReference>
<dbReference type="Pfam" id="PF13636">
    <property type="entry name" value="Methyltranf_PUA"/>
    <property type="match status" value="1"/>
</dbReference>
<evidence type="ECO:0000256" key="6">
    <source>
        <dbReference type="ARBA" id="ARBA00022884"/>
    </source>
</evidence>
<proteinExistence type="inferred from homology"/>
<feature type="binding site" evidence="7">
    <location>
        <position position="135"/>
    </location>
    <ligand>
        <name>S-adenosyl-L-methionine</name>
        <dbReference type="ChEBI" id="CHEBI:59789"/>
    </ligand>
</feature>